<evidence type="ECO:0000313" key="3">
    <source>
        <dbReference type="Proteomes" id="UP000501602"/>
    </source>
</evidence>
<evidence type="ECO:0000313" key="2">
    <source>
        <dbReference type="EMBL" id="QIZ78722.1"/>
    </source>
</evidence>
<sequence length="77" mass="8473">MCLSIPSQVTELHPNEDSVTVDTMGVKRKVSTHLIAEPLEIGDYVLLHVGFAMNKIDHKTAIENLALLKQMELANGC</sequence>
<dbReference type="GO" id="GO:0005506">
    <property type="term" value="F:iron ion binding"/>
    <property type="evidence" value="ECO:0007669"/>
    <property type="project" value="TreeGrafter"/>
</dbReference>
<gene>
    <name evidence="2" type="ORF">HER31_18545</name>
</gene>
<dbReference type="Proteomes" id="UP000501602">
    <property type="component" value="Chromosome"/>
</dbReference>
<accession>A0A6H1ULP9</accession>
<comment type="similarity">
    <text evidence="1">Belongs to the HupF/HypC family.</text>
</comment>
<dbReference type="PANTHER" id="PTHR35177">
    <property type="entry name" value="HYDROGENASE MATURATION FACTOR HYBG"/>
    <property type="match status" value="1"/>
</dbReference>
<dbReference type="Gene3D" id="2.30.30.140">
    <property type="match status" value="1"/>
</dbReference>
<dbReference type="GO" id="GO:1902670">
    <property type="term" value="F:carbon dioxide binding"/>
    <property type="evidence" value="ECO:0007669"/>
    <property type="project" value="TreeGrafter"/>
</dbReference>
<reference evidence="2 3" key="1">
    <citation type="submission" date="2020-04" db="EMBL/GenBank/DDBJ databases">
        <title>Ferrimonas sp. S7 isolated from sea water.</title>
        <authorList>
            <person name="Bae S.S."/>
            <person name="Baek K."/>
        </authorList>
    </citation>
    <scope>NUCLEOTIDE SEQUENCE [LARGE SCALE GENOMIC DNA]</scope>
    <source>
        <strain evidence="2 3">S7</strain>
    </source>
</reference>
<protein>
    <submittedName>
        <fullName evidence="2">HypC/HybG/HupF family hydrogenase formation chaperone</fullName>
    </submittedName>
</protein>
<dbReference type="EMBL" id="CP051180">
    <property type="protein sequence ID" value="QIZ78722.1"/>
    <property type="molecule type" value="Genomic_DNA"/>
</dbReference>
<dbReference type="InterPro" id="IPR001109">
    <property type="entry name" value="Hydrogenase_HupF/HypC"/>
</dbReference>
<dbReference type="Pfam" id="PF01455">
    <property type="entry name" value="HupF_HypC"/>
    <property type="match status" value="1"/>
</dbReference>
<dbReference type="PRINTS" id="PR00445">
    <property type="entry name" value="HUPFHYPC"/>
</dbReference>
<dbReference type="FunFam" id="2.30.30.140:FF:000022">
    <property type="entry name" value="Hydrogenase assembly chaperone HybG"/>
    <property type="match status" value="1"/>
</dbReference>
<dbReference type="PANTHER" id="PTHR35177:SF2">
    <property type="entry name" value="HYDROGENASE MATURATION FACTOR HYBG"/>
    <property type="match status" value="1"/>
</dbReference>
<evidence type="ECO:0000256" key="1">
    <source>
        <dbReference type="ARBA" id="ARBA00006018"/>
    </source>
</evidence>
<dbReference type="AlphaFoldDB" id="A0A6H1ULP9"/>
<dbReference type="KEGG" id="fes:HER31_18545"/>
<dbReference type="GO" id="GO:0051604">
    <property type="term" value="P:protein maturation"/>
    <property type="evidence" value="ECO:0007669"/>
    <property type="project" value="TreeGrafter"/>
</dbReference>
<organism evidence="2 3">
    <name type="scientific">Ferrimonas lipolytica</name>
    <dbReference type="NCBI Taxonomy" id="2724191"/>
    <lineage>
        <taxon>Bacteria</taxon>
        <taxon>Pseudomonadati</taxon>
        <taxon>Pseudomonadota</taxon>
        <taxon>Gammaproteobacteria</taxon>
        <taxon>Alteromonadales</taxon>
        <taxon>Ferrimonadaceae</taxon>
        <taxon>Ferrimonas</taxon>
    </lineage>
</organism>
<name>A0A6H1ULP9_9GAMM</name>
<dbReference type="SUPFAM" id="SSF159127">
    <property type="entry name" value="HupF/HypC-like"/>
    <property type="match status" value="1"/>
</dbReference>
<proteinExistence type="inferred from homology"/>
<dbReference type="NCBIfam" id="TIGR00074">
    <property type="entry name" value="hypC_hupF"/>
    <property type="match status" value="1"/>
</dbReference>
<keyword evidence="3" id="KW-1185">Reference proteome</keyword>
<dbReference type="RefSeq" id="WP_168662959.1">
    <property type="nucleotide sequence ID" value="NZ_CP051180.1"/>
</dbReference>